<dbReference type="KEGG" id="tsph:KIH39_20630"/>
<dbReference type="PANTHER" id="PTHR21248:SF22">
    <property type="entry name" value="PHOSPHOLIPASE D"/>
    <property type="match status" value="1"/>
</dbReference>
<proteinExistence type="predicted"/>
<dbReference type="SUPFAM" id="SSF56024">
    <property type="entry name" value="Phospholipase D/nuclease"/>
    <property type="match status" value="1"/>
</dbReference>
<dbReference type="Pfam" id="PF13091">
    <property type="entry name" value="PLDc_2"/>
    <property type="match status" value="1"/>
</dbReference>
<dbReference type="InterPro" id="IPR047955">
    <property type="entry name" value="DrmC-like"/>
</dbReference>
<dbReference type="EMBL" id="CP074694">
    <property type="protein sequence ID" value="QVL31230.1"/>
    <property type="molecule type" value="Genomic_DNA"/>
</dbReference>
<dbReference type="RefSeq" id="WP_213495111.1">
    <property type="nucleotide sequence ID" value="NZ_CP074694.1"/>
</dbReference>
<protein>
    <submittedName>
        <fullName evidence="2">DISARM system phospholipase D-like protein DrmC</fullName>
    </submittedName>
</protein>
<name>A0A8E6B310_9BACT</name>
<evidence type="ECO:0000313" key="2">
    <source>
        <dbReference type="EMBL" id="QVL31230.1"/>
    </source>
</evidence>
<accession>A0A8E6B310</accession>
<sequence>MYHEHLQIGAAAAQLADHLPHSVMIVVASAVSLHRGMDRSAARQAILQSLPTPDFRDATADFLDHWHNHAANVGAEAVAVALVTAAKSEYDHRREETVELVWTGPEPAETRFRHTEQAILEVINTAETRLTVVSYAVYRIPRIREALVAAANRGVSIRLIVETPNRIDGQSEYDCLMALGNNVASACSVYYWPQENRAKDDNGKIGILHVKCAVADGHRMFLSSANFTEYAFTINMELGLLVTGGKLPGEVERHFERLIADGTLVKV</sequence>
<reference evidence="2" key="1">
    <citation type="submission" date="2021-05" db="EMBL/GenBank/DDBJ databases">
        <title>Complete genome sequence of the cellulolytic planctomycete Telmatocola sphagniphila SP2T and characterization of the first cellulase from planctomycetes.</title>
        <authorList>
            <person name="Rakitin A.L."/>
            <person name="Beletsky A.V."/>
            <person name="Naumoff D.G."/>
            <person name="Kulichevskaya I.S."/>
            <person name="Mardanov A.V."/>
            <person name="Ravin N.V."/>
            <person name="Dedysh S.N."/>
        </authorList>
    </citation>
    <scope>NUCLEOTIDE SEQUENCE</scope>
    <source>
        <strain evidence="2">SP2T</strain>
    </source>
</reference>
<dbReference type="PANTHER" id="PTHR21248">
    <property type="entry name" value="CARDIOLIPIN SYNTHASE"/>
    <property type="match status" value="1"/>
</dbReference>
<dbReference type="AlphaFoldDB" id="A0A8E6B310"/>
<dbReference type="InterPro" id="IPR025202">
    <property type="entry name" value="PLD-like_dom"/>
</dbReference>
<organism evidence="2 3">
    <name type="scientific">Telmatocola sphagniphila</name>
    <dbReference type="NCBI Taxonomy" id="1123043"/>
    <lineage>
        <taxon>Bacteria</taxon>
        <taxon>Pseudomonadati</taxon>
        <taxon>Planctomycetota</taxon>
        <taxon>Planctomycetia</taxon>
        <taxon>Gemmatales</taxon>
        <taxon>Gemmataceae</taxon>
    </lineage>
</organism>
<evidence type="ECO:0000313" key="3">
    <source>
        <dbReference type="Proteomes" id="UP000676194"/>
    </source>
</evidence>
<dbReference type="CDD" id="cd09132">
    <property type="entry name" value="PLDc_unchar4"/>
    <property type="match status" value="1"/>
</dbReference>
<dbReference type="GO" id="GO:0006793">
    <property type="term" value="P:phosphorus metabolic process"/>
    <property type="evidence" value="ECO:0007669"/>
    <property type="project" value="UniProtKB-ARBA"/>
</dbReference>
<evidence type="ECO:0000259" key="1">
    <source>
        <dbReference type="Pfam" id="PF13091"/>
    </source>
</evidence>
<gene>
    <name evidence="2" type="primary">drmC</name>
    <name evidence="2" type="ORF">KIH39_20630</name>
</gene>
<dbReference type="Proteomes" id="UP000676194">
    <property type="component" value="Chromosome"/>
</dbReference>
<dbReference type="NCBIfam" id="NF038319">
    <property type="entry name" value="DISARM_DrmC_I"/>
    <property type="match status" value="1"/>
</dbReference>
<feature type="domain" description="Phospholipase D-like" evidence="1">
    <location>
        <begin position="119"/>
        <end position="258"/>
    </location>
</feature>
<keyword evidence="3" id="KW-1185">Reference proteome</keyword>
<dbReference type="Gene3D" id="3.30.870.10">
    <property type="entry name" value="Endonuclease Chain A"/>
    <property type="match status" value="1"/>
</dbReference>